<dbReference type="GO" id="GO:0046872">
    <property type="term" value="F:metal ion binding"/>
    <property type="evidence" value="ECO:0007669"/>
    <property type="project" value="UniProtKB-KW"/>
</dbReference>
<keyword evidence="6" id="KW-1133">Transmembrane helix</keyword>
<feature type="active site" description="Nucleophile" evidence="4">
    <location>
        <position position="541"/>
    </location>
</feature>
<sequence length="1016" mass="111961">MHVSSRAGHQLMHCGAACTPESHADRDTNAGHSYTANQHVSLTAGVLRSQASSKRRHNTSAGRTIPAILAHAIYIRPRKSASISWPALLQHHSPPNLWLPIHLLPHLCPRRLKDQYQIEPTARERIFEPSHILELSRQLWPPSSMAAAGYQLVPSRDSEETCVSEGDTKDAFKEQHLSTPASIEGTGVKSATRRNRRFLLLKAVVSVLLLGSAALAACCAYRSPSFQAVWTDRPITPYVASSAAADQSLVFGVGIGDVTGPVVEVNMMGYASLPQTNTGLHIRLRSRAFIVGSAQAESPSFRARLASRFKSFIPTADGAADRWIFINSDICMGDSALRKTVVDRLRQEHPGLYGERNVAFVGTHSHAGPGGFMQALLPTLTSKGVILQNFDAIVEGTVRAALRAHDDYQARSDRIAQGAGVRLSYGKTRLEDAHIQRSRYAYEQNPQHERDLYNDEDQDHDFSLLKFEDLAPQHEQPASAAGFLSWYAVHGTSLYENNTLTSGDNKGLAALLYESAQQPDQLPGQNSFVAGFSQALVGDTSPNTKGAWCDDGSKCDHKHSTCSNSKGQDRVQTCHGRGPAWGHDEYIDVSPTGSYDFASNEMIARKQVDAARNIMQRDPESTARTQDEYDRMTMLTGPVKSVKMNVDMSQYTVYRPDRSRVKTCPAALGYGFAGGTTDGPGAFDFVQGSNKTDHHNPFWDLVKGFIKNPGPEQIECQAPKAVLLDIGEIHKPYDWGPSVVEVQMLRVGQLFILIVPGEFTTMAGRRLKRAVSDAIVRAGLLPEGVQPIVQVSGPASTYGHYVTTEEEYSVQRYEGASTLFGPHTLEAYMDVFSRRLVPALREGARDLPVGPQRAFDIQKAWKLKTGVVYDNPPIGHAFGDVLEQPLLSYPIPNRANATLFGDSPVDVQAAPSNISVTFVASNPRNNLRLEATYFEVQRYSDRGEWITERTDGHHSTTMRWTRTNELHGSSKIQISWAVEGWTQPGLYRVVYYGDRKAPFTGKISPFEATSAEFYLV</sequence>
<feature type="domain" description="Neutral/alkaline non-lysosomal ceramidase N-terminal" evidence="7">
    <location>
        <begin position="303"/>
        <end position="829"/>
    </location>
</feature>
<dbReference type="PANTHER" id="PTHR12670">
    <property type="entry name" value="CERAMIDASE"/>
    <property type="match status" value="1"/>
</dbReference>
<comment type="caution">
    <text evidence="9">The sequence shown here is derived from an EMBL/GenBank/DDBJ whole genome shotgun (WGS) entry which is preliminary data.</text>
</comment>
<feature type="binding site" evidence="5">
    <location>
        <position position="490"/>
    </location>
    <ligand>
        <name>Zn(2+)</name>
        <dbReference type="ChEBI" id="CHEBI:29105"/>
    </ligand>
</feature>
<protein>
    <recommendedName>
        <fullName evidence="2">ceramidase</fullName>
        <ecNumber evidence="2">3.5.1.23</ecNumber>
    </recommendedName>
</protein>
<dbReference type="AlphaFoldDB" id="W3VPZ0"/>
<evidence type="ECO:0000256" key="2">
    <source>
        <dbReference type="ARBA" id="ARBA00011891"/>
    </source>
</evidence>
<evidence type="ECO:0000256" key="4">
    <source>
        <dbReference type="PIRSR" id="PIRSR606823-1"/>
    </source>
</evidence>
<proteinExistence type="inferred from homology"/>
<feature type="transmembrane region" description="Helical" evidence="6">
    <location>
        <begin position="199"/>
        <end position="217"/>
    </location>
</feature>
<reference evidence="9 10" key="1">
    <citation type="journal article" date="2014" name="Genome Announc.">
        <title>Genome sequence of the basidiomycetous fungus Pseudozyma aphidis DSM70725, an efficient producer of biosurfactant mannosylerythritol lipids.</title>
        <authorList>
            <person name="Lorenz S."/>
            <person name="Guenther M."/>
            <person name="Grumaz C."/>
            <person name="Rupp S."/>
            <person name="Zibek S."/>
            <person name="Sohn K."/>
        </authorList>
    </citation>
    <scope>NUCLEOTIDE SEQUENCE [LARGE SCALE GENOMIC DNA]</scope>
    <source>
        <strain evidence="10">ATCC 32657 / CBS 517.83 / DSM 70725 / JCM 10318 / NBRC 10182 / NRRL Y-7954 / St-0401</strain>
    </source>
</reference>
<evidence type="ECO:0000256" key="6">
    <source>
        <dbReference type="SAM" id="Phobius"/>
    </source>
</evidence>
<dbReference type="InterPro" id="IPR006823">
    <property type="entry name" value="Ceramidase_alk"/>
</dbReference>
<feature type="binding site" evidence="5">
    <location>
        <position position="801"/>
    </location>
    <ligand>
        <name>Zn(2+)</name>
        <dbReference type="ChEBI" id="CHEBI:29105"/>
    </ligand>
</feature>
<keyword evidence="6" id="KW-0812">Transmembrane</keyword>
<dbReference type="GO" id="GO:0016020">
    <property type="term" value="C:membrane"/>
    <property type="evidence" value="ECO:0007669"/>
    <property type="project" value="GOC"/>
</dbReference>
<accession>W3VPZ0</accession>
<dbReference type="GO" id="GO:0042759">
    <property type="term" value="P:long-chain fatty acid biosynthetic process"/>
    <property type="evidence" value="ECO:0007669"/>
    <property type="project" value="TreeGrafter"/>
</dbReference>
<keyword evidence="6" id="KW-0472">Membrane</keyword>
<keyword evidence="3" id="KW-0378">Hydrolase</keyword>
<dbReference type="HOGENOM" id="CLU_011300_0_0_1"/>
<dbReference type="GO" id="GO:0017040">
    <property type="term" value="F:N-acylsphingosine amidohydrolase activity"/>
    <property type="evidence" value="ECO:0007669"/>
    <property type="project" value="UniProtKB-EC"/>
</dbReference>
<dbReference type="Pfam" id="PF04734">
    <property type="entry name" value="Ceramidase_alk"/>
    <property type="match status" value="2"/>
</dbReference>
<dbReference type="InterPro" id="IPR031329">
    <property type="entry name" value="NEUT/ALK_ceramidase_N"/>
</dbReference>
<keyword evidence="5" id="KW-0862">Zinc</keyword>
<dbReference type="PANTHER" id="PTHR12670:SF1">
    <property type="entry name" value="NEUTRAL CERAMIDASE"/>
    <property type="match status" value="1"/>
</dbReference>
<evidence type="ECO:0000313" key="9">
    <source>
        <dbReference type="EMBL" id="ETS63634.1"/>
    </source>
</evidence>
<dbReference type="Pfam" id="PF17048">
    <property type="entry name" value="Ceramidse_alk_C"/>
    <property type="match status" value="1"/>
</dbReference>
<dbReference type="EMBL" id="AWNI01000008">
    <property type="protein sequence ID" value="ETS63634.1"/>
    <property type="molecule type" value="Genomic_DNA"/>
</dbReference>
<feature type="binding site" evidence="5">
    <location>
        <position position="364"/>
    </location>
    <ligand>
        <name>Zn(2+)</name>
        <dbReference type="ChEBI" id="CHEBI:29105"/>
    </ligand>
</feature>
<dbReference type="GO" id="GO:0046514">
    <property type="term" value="P:ceramide catabolic process"/>
    <property type="evidence" value="ECO:0007669"/>
    <property type="project" value="InterPro"/>
</dbReference>
<comment type="cofactor">
    <cofactor evidence="5">
        <name>Zn(2+)</name>
        <dbReference type="ChEBI" id="CHEBI:29105"/>
    </cofactor>
    <text evidence="5">Binds 1 zinc ion per subunit.</text>
</comment>
<feature type="binding site" evidence="5">
    <location>
        <position position="758"/>
    </location>
    <ligand>
        <name>Zn(2+)</name>
        <dbReference type="ChEBI" id="CHEBI:29105"/>
    </ligand>
</feature>
<feature type="domain" description="Neutral/alkaline non-lysosomal ceramidase N-terminal" evidence="7">
    <location>
        <begin position="251"/>
        <end position="296"/>
    </location>
</feature>
<dbReference type="Gene3D" id="2.60.40.2300">
    <property type="entry name" value="Neutral/alkaline non-lysosomal ceramidase, C-terminal domain"/>
    <property type="match status" value="1"/>
</dbReference>
<name>W3VPZ0_MOEAP</name>
<organism evidence="9 10">
    <name type="scientific">Moesziomyces aphidis</name>
    <name type="common">Pseudozyma aphidis</name>
    <dbReference type="NCBI Taxonomy" id="84754"/>
    <lineage>
        <taxon>Eukaryota</taxon>
        <taxon>Fungi</taxon>
        <taxon>Dikarya</taxon>
        <taxon>Basidiomycota</taxon>
        <taxon>Ustilaginomycotina</taxon>
        <taxon>Ustilaginomycetes</taxon>
        <taxon>Ustilaginales</taxon>
        <taxon>Ustilaginaceae</taxon>
        <taxon>Moesziomyces</taxon>
    </lineage>
</organism>
<evidence type="ECO:0000256" key="1">
    <source>
        <dbReference type="ARBA" id="ARBA00009835"/>
    </source>
</evidence>
<dbReference type="GO" id="GO:0005576">
    <property type="term" value="C:extracellular region"/>
    <property type="evidence" value="ECO:0007669"/>
    <property type="project" value="TreeGrafter"/>
</dbReference>
<dbReference type="InterPro" id="IPR031331">
    <property type="entry name" value="NEUT/ALK_ceramidase_C"/>
</dbReference>
<dbReference type="OrthoDB" id="191371at2759"/>
<dbReference type="Proteomes" id="UP000019462">
    <property type="component" value="Unassembled WGS sequence"/>
</dbReference>
<gene>
    <name evidence="9" type="ORF">PaG_01933</name>
</gene>
<evidence type="ECO:0000259" key="8">
    <source>
        <dbReference type="Pfam" id="PF17048"/>
    </source>
</evidence>
<evidence type="ECO:0000313" key="10">
    <source>
        <dbReference type="Proteomes" id="UP000019462"/>
    </source>
</evidence>
<feature type="domain" description="Neutral/alkaline non-lysosomal ceramidase C-terminal" evidence="8">
    <location>
        <begin position="834"/>
        <end position="1014"/>
    </location>
</feature>
<keyword evidence="5" id="KW-0479">Metal-binding</keyword>
<keyword evidence="10" id="KW-1185">Reference proteome</keyword>
<evidence type="ECO:0000256" key="3">
    <source>
        <dbReference type="ARBA" id="ARBA00022801"/>
    </source>
</evidence>
<evidence type="ECO:0000259" key="7">
    <source>
        <dbReference type="Pfam" id="PF04734"/>
    </source>
</evidence>
<dbReference type="EC" id="3.5.1.23" evidence="2"/>
<dbReference type="GO" id="GO:0046512">
    <property type="term" value="P:sphingosine biosynthetic process"/>
    <property type="evidence" value="ECO:0007669"/>
    <property type="project" value="TreeGrafter"/>
</dbReference>
<comment type="similarity">
    <text evidence="1">Belongs to the neutral ceramidase family.</text>
</comment>
<evidence type="ECO:0000256" key="5">
    <source>
        <dbReference type="PIRSR" id="PIRSR606823-2"/>
    </source>
</evidence>
<dbReference type="InterPro" id="IPR038445">
    <property type="entry name" value="NCDase_C_sf"/>
</dbReference>